<dbReference type="EMBL" id="BAAAQR010000008">
    <property type="protein sequence ID" value="GAA2148658.1"/>
    <property type="molecule type" value="Genomic_DNA"/>
</dbReference>
<evidence type="ECO:0000256" key="1">
    <source>
        <dbReference type="ARBA" id="ARBA00022679"/>
    </source>
</evidence>
<evidence type="ECO:0000313" key="4">
    <source>
        <dbReference type="EMBL" id="GAA2148658.1"/>
    </source>
</evidence>
<feature type="domain" description="Sulfotransferase" evidence="3">
    <location>
        <begin position="19"/>
        <end position="211"/>
    </location>
</feature>
<name>A0ABN2ZVX5_9ACTN</name>
<gene>
    <name evidence="4" type="ORF">GCM10009844_27290</name>
</gene>
<evidence type="ECO:0000259" key="3">
    <source>
        <dbReference type="Pfam" id="PF00685"/>
    </source>
</evidence>
<comment type="caution">
    <text evidence="4">The sequence shown here is derived from an EMBL/GenBank/DDBJ whole genome shotgun (WGS) entry which is preliminary data.</text>
</comment>
<dbReference type="InterPro" id="IPR037359">
    <property type="entry name" value="NST/OST"/>
</dbReference>
<organism evidence="4 5">
    <name type="scientific">Nocardioides koreensis</name>
    <dbReference type="NCBI Taxonomy" id="433651"/>
    <lineage>
        <taxon>Bacteria</taxon>
        <taxon>Bacillati</taxon>
        <taxon>Actinomycetota</taxon>
        <taxon>Actinomycetes</taxon>
        <taxon>Propionibacteriales</taxon>
        <taxon>Nocardioidaceae</taxon>
        <taxon>Nocardioides</taxon>
    </lineage>
</organism>
<dbReference type="RefSeq" id="WP_344153031.1">
    <property type="nucleotide sequence ID" value="NZ_BAAAQR010000008.1"/>
</dbReference>
<dbReference type="InterPro" id="IPR000863">
    <property type="entry name" value="Sulfotransferase_dom"/>
</dbReference>
<dbReference type="PANTHER" id="PTHR10605:SF56">
    <property type="entry name" value="BIFUNCTIONAL HEPARAN SULFATE N-DEACETYLASE_N-SULFOTRANSFERASE"/>
    <property type="match status" value="1"/>
</dbReference>
<dbReference type="SUPFAM" id="SSF52540">
    <property type="entry name" value="P-loop containing nucleoside triphosphate hydrolases"/>
    <property type="match status" value="1"/>
</dbReference>
<accession>A0ABN2ZVX5</accession>
<evidence type="ECO:0000313" key="5">
    <source>
        <dbReference type="Proteomes" id="UP001501771"/>
    </source>
</evidence>
<keyword evidence="5" id="KW-1185">Reference proteome</keyword>
<keyword evidence="1" id="KW-0808">Transferase</keyword>
<dbReference type="PANTHER" id="PTHR10605">
    <property type="entry name" value="HEPARAN SULFATE SULFOTRANSFERASE"/>
    <property type="match status" value="1"/>
</dbReference>
<protein>
    <submittedName>
        <fullName evidence="4">Sulfotransferase</fullName>
    </submittedName>
</protein>
<dbReference type="Pfam" id="PF00685">
    <property type="entry name" value="Sulfotransfer_1"/>
    <property type="match status" value="1"/>
</dbReference>
<dbReference type="Gene3D" id="3.40.50.300">
    <property type="entry name" value="P-loop containing nucleotide triphosphate hydrolases"/>
    <property type="match status" value="1"/>
</dbReference>
<evidence type="ECO:0000256" key="2">
    <source>
        <dbReference type="ARBA" id="ARBA00023180"/>
    </source>
</evidence>
<keyword evidence="2" id="KW-0325">Glycoprotein</keyword>
<dbReference type="Proteomes" id="UP001501771">
    <property type="component" value="Unassembled WGS sequence"/>
</dbReference>
<proteinExistence type="predicted"/>
<sequence length="294" mass="33866">MTEIEPENGFGDRRFTFCIGGTQKSGTSTLSVMLDKHRMIQRAPRKEMHYFDDETRDWASGDFSDFTVPAKRDRKQLLGDATPLYLWWPRALERIRAYNPDMLMIAIFRDPVERLFSQWVMNVNRWPNVAPDWPEFLTRFAPSGLEDRIPERVDVAGYRMNSGIVRGYYGAQLEHGYSVLGEEQFHVMEFRSFLKDYQTHLDRITQFLGIHAFRKYPDLPNAFPGKPTVIGTAPTGADINHLVDVYRADFAKFKKLSGLDVSAWPLQRLLDGDLDPDELAAQYAKKVVATPTHD</sequence>
<dbReference type="InterPro" id="IPR027417">
    <property type="entry name" value="P-loop_NTPase"/>
</dbReference>
<reference evidence="5" key="1">
    <citation type="journal article" date="2019" name="Int. J. Syst. Evol. Microbiol.">
        <title>The Global Catalogue of Microorganisms (GCM) 10K type strain sequencing project: providing services to taxonomists for standard genome sequencing and annotation.</title>
        <authorList>
            <consortium name="The Broad Institute Genomics Platform"/>
            <consortium name="The Broad Institute Genome Sequencing Center for Infectious Disease"/>
            <person name="Wu L."/>
            <person name="Ma J."/>
        </authorList>
    </citation>
    <scope>NUCLEOTIDE SEQUENCE [LARGE SCALE GENOMIC DNA]</scope>
    <source>
        <strain evidence="5">JCM 16022</strain>
    </source>
</reference>